<sequence>MSLTYNSSSRRSRNRSRSREKFAYSTANRRSGFYSKNHGSQSSWAVQDNPSSGRRHNWYSSSRREDGGREREMYRERENHRENRSRFTQVPRTRSFERRFYTSGTPGSSSAYQKRDYDRERERERERERSRDRERGRYNHGYGGRRGAWGPPHPPRSPPPPLPPAFSQRRLDKEKGRSASKRKESREMVDDDDAIVHFKWKVGDTLCYGRYRLTDTLGDGTFGRCLEAVDTRKHPSEKNYRVAIKVVRDVQRYTEAAQIEADILEEVAREDRKGESRCVELLGTFMHGPHYCFVFERLGESLFEFLKANDYRGFCVQDIQVFARQTLECLRFLHSIRLTHTDLKPENILLVDSSSREITFPRADEQIRVRRPFRADIKVIDFGGATFEDEKHTSIINTRQYRAPEVILGCGWSMSSDIWSFACIVAELYSGEMLFGTHENLEHLAMMERLSGGFPAWMVDKSLRKGGGAEFFDEDSRELRWPSRAFSSSSVRAVEKTPTVQELVCSRHRLLADFVSSMLIVDPNKRPTADEALRHPFLSQTFSE</sequence>
<keyword evidence="2" id="KW-0808">Transferase</keyword>
<dbReference type="PROSITE" id="PS00107">
    <property type="entry name" value="PROTEIN_KINASE_ATP"/>
    <property type="match status" value="1"/>
</dbReference>
<feature type="binding site" evidence="6">
    <location>
        <position position="245"/>
    </location>
    <ligand>
        <name>ATP</name>
        <dbReference type="ChEBI" id="CHEBI:30616"/>
    </ligand>
</feature>
<dbReference type="CDD" id="cd14134">
    <property type="entry name" value="PKc_CLK"/>
    <property type="match status" value="1"/>
</dbReference>
<evidence type="ECO:0000256" key="6">
    <source>
        <dbReference type="PROSITE-ProRule" id="PRU10141"/>
    </source>
</evidence>
<dbReference type="Pfam" id="PF00069">
    <property type="entry name" value="Pkinase"/>
    <property type="match status" value="1"/>
</dbReference>
<keyword evidence="1" id="KW-0723">Serine/threonine-protein kinase</keyword>
<keyword evidence="5 6" id="KW-0067">ATP-binding</keyword>
<accession>A0A0G4FTF8</accession>
<name>A0A0G4FTF8_9ALVE</name>
<feature type="compositionally biased region" description="Pro residues" evidence="7">
    <location>
        <begin position="151"/>
        <end position="164"/>
    </location>
</feature>
<reference evidence="9" key="1">
    <citation type="submission" date="2014-11" db="EMBL/GenBank/DDBJ databases">
        <authorList>
            <person name="Otto D Thomas"/>
            <person name="Naeem Raeece"/>
        </authorList>
    </citation>
    <scope>NUCLEOTIDE SEQUENCE</scope>
</reference>
<dbReference type="InterPro" id="IPR017441">
    <property type="entry name" value="Protein_kinase_ATP_BS"/>
</dbReference>
<evidence type="ECO:0000256" key="7">
    <source>
        <dbReference type="SAM" id="MobiDB-lite"/>
    </source>
</evidence>
<evidence type="ECO:0000256" key="1">
    <source>
        <dbReference type="ARBA" id="ARBA00022527"/>
    </source>
</evidence>
<dbReference type="AlphaFoldDB" id="A0A0G4FTF8"/>
<evidence type="ECO:0000256" key="5">
    <source>
        <dbReference type="ARBA" id="ARBA00022840"/>
    </source>
</evidence>
<dbReference type="InterPro" id="IPR000719">
    <property type="entry name" value="Prot_kinase_dom"/>
</dbReference>
<feature type="compositionally biased region" description="Polar residues" evidence="7">
    <location>
        <begin position="37"/>
        <end position="52"/>
    </location>
</feature>
<dbReference type="GO" id="GO:0004674">
    <property type="term" value="F:protein serine/threonine kinase activity"/>
    <property type="evidence" value="ECO:0007669"/>
    <property type="project" value="UniProtKB-KW"/>
</dbReference>
<dbReference type="GO" id="GO:0005634">
    <property type="term" value="C:nucleus"/>
    <property type="evidence" value="ECO:0007669"/>
    <property type="project" value="TreeGrafter"/>
</dbReference>
<feature type="compositionally biased region" description="Basic and acidic residues" evidence="7">
    <location>
        <begin position="169"/>
        <end position="188"/>
    </location>
</feature>
<dbReference type="EMBL" id="CDMZ01000606">
    <property type="protein sequence ID" value="CEM17754.1"/>
    <property type="molecule type" value="Genomic_DNA"/>
</dbReference>
<dbReference type="Gene3D" id="3.30.200.20">
    <property type="entry name" value="Phosphorylase Kinase, domain 1"/>
    <property type="match status" value="1"/>
</dbReference>
<dbReference type="InterPro" id="IPR008271">
    <property type="entry name" value="Ser/Thr_kinase_AS"/>
</dbReference>
<dbReference type="InterPro" id="IPR011009">
    <property type="entry name" value="Kinase-like_dom_sf"/>
</dbReference>
<feature type="compositionally biased region" description="Basic and acidic residues" evidence="7">
    <location>
        <begin position="113"/>
        <end position="137"/>
    </location>
</feature>
<feature type="domain" description="Protein kinase" evidence="8">
    <location>
        <begin position="211"/>
        <end position="538"/>
    </location>
</feature>
<dbReference type="Gene3D" id="1.10.510.10">
    <property type="entry name" value="Transferase(Phosphotransferase) domain 1"/>
    <property type="match status" value="1"/>
</dbReference>
<proteinExistence type="predicted"/>
<dbReference type="PANTHER" id="PTHR45646:SF11">
    <property type="entry name" value="SERINE_THREONINE-PROTEIN KINASE DOA"/>
    <property type="match status" value="1"/>
</dbReference>
<evidence type="ECO:0000259" key="8">
    <source>
        <dbReference type="PROSITE" id="PS50011"/>
    </source>
</evidence>
<dbReference type="SUPFAM" id="SSF56112">
    <property type="entry name" value="Protein kinase-like (PK-like)"/>
    <property type="match status" value="1"/>
</dbReference>
<evidence type="ECO:0000313" key="9">
    <source>
        <dbReference type="EMBL" id="CEM17754.1"/>
    </source>
</evidence>
<organism evidence="9">
    <name type="scientific">Chromera velia CCMP2878</name>
    <dbReference type="NCBI Taxonomy" id="1169474"/>
    <lineage>
        <taxon>Eukaryota</taxon>
        <taxon>Sar</taxon>
        <taxon>Alveolata</taxon>
        <taxon>Colpodellida</taxon>
        <taxon>Chromeraceae</taxon>
        <taxon>Chromera</taxon>
    </lineage>
</organism>
<gene>
    <name evidence="9" type="ORF">Cvel_3700</name>
</gene>
<evidence type="ECO:0000256" key="4">
    <source>
        <dbReference type="ARBA" id="ARBA00022777"/>
    </source>
</evidence>
<protein>
    <recommendedName>
        <fullName evidence="8">Protein kinase domain-containing protein</fullName>
    </recommendedName>
</protein>
<dbReference type="SMART" id="SM00220">
    <property type="entry name" value="S_TKc"/>
    <property type="match status" value="1"/>
</dbReference>
<dbReference type="PROSITE" id="PS00108">
    <property type="entry name" value="PROTEIN_KINASE_ST"/>
    <property type="match status" value="1"/>
</dbReference>
<dbReference type="InterPro" id="IPR051175">
    <property type="entry name" value="CLK_kinases"/>
</dbReference>
<feature type="region of interest" description="Disordered" evidence="7">
    <location>
        <begin position="1"/>
        <end position="188"/>
    </location>
</feature>
<dbReference type="VEuPathDB" id="CryptoDB:Cvel_3700"/>
<feature type="compositionally biased region" description="Polar residues" evidence="7">
    <location>
        <begin position="102"/>
        <end position="112"/>
    </location>
</feature>
<evidence type="ECO:0000256" key="2">
    <source>
        <dbReference type="ARBA" id="ARBA00022679"/>
    </source>
</evidence>
<keyword evidence="3 6" id="KW-0547">Nucleotide-binding</keyword>
<dbReference type="PROSITE" id="PS50011">
    <property type="entry name" value="PROTEIN_KINASE_DOM"/>
    <property type="match status" value="1"/>
</dbReference>
<dbReference type="PhylomeDB" id="A0A0G4FTF8"/>
<evidence type="ECO:0000256" key="3">
    <source>
        <dbReference type="ARBA" id="ARBA00022741"/>
    </source>
</evidence>
<feature type="compositionally biased region" description="Basic and acidic residues" evidence="7">
    <location>
        <begin position="62"/>
        <end position="85"/>
    </location>
</feature>
<dbReference type="GO" id="GO:0005524">
    <property type="term" value="F:ATP binding"/>
    <property type="evidence" value="ECO:0007669"/>
    <property type="project" value="UniProtKB-UniRule"/>
</dbReference>
<dbReference type="PANTHER" id="PTHR45646">
    <property type="entry name" value="SERINE/THREONINE-PROTEIN KINASE DOA-RELATED"/>
    <property type="match status" value="1"/>
</dbReference>
<keyword evidence="4" id="KW-0418">Kinase</keyword>